<dbReference type="EMBL" id="CYRX01000025">
    <property type="protein sequence ID" value="CUH60262.1"/>
    <property type="molecule type" value="Genomic_DNA"/>
</dbReference>
<gene>
    <name evidence="1" type="ORF">THS5294_01551</name>
</gene>
<dbReference type="Proteomes" id="UP000051298">
    <property type="component" value="Unassembled WGS sequence"/>
</dbReference>
<name>A0A0P1EYU3_9RHOB</name>
<evidence type="ECO:0000313" key="1">
    <source>
        <dbReference type="EMBL" id="CUH60262.1"/>
    </source>
</evidence>
<organism evidence="1 2">
    <name type="scientific">Thalassobacter stenotrophicus</name>
    <dbReference type="NCBI Taxonomy" id="266809"/>
    <lineage>
        <taxon>Bacteria</taxon>
        <taxon>Pseudomonadati</taxon>
        <taxon>Pseudomonadota</taxon>
        <taxon>Alphaproteobacteria</taxon>
        <taxon>Rhodobacterales</taxon>
        <taxon>Roseobacteraceae</taxon>
        <taxon>Thalassobacter</taxon>
    </lineage>
</organism>
<protein>
    <submittedName>
        <fullName evidence="1">Uncharacterized protein</fullName>
    </submittedName>
</protein>
<dbReference type="RefSeq" id="WP_058123280.1">
    <property type="nucleotide sequence ID" value="NZ_CYRX01000025.1"/>
</dbReference>
<evidence type="ECO:0000313" key="2">
    <source>
        <dbReference type="Proteomes" id="UP000051298"/>
    </source>
</evidence>
<reference evidence="1 2" key="1">
    <citation type="submission" date="2015-09" db="EMBL/GenBank/DDBJ databases">
        <authorList>
            <consortium name="Swine Surveillance"/>
        </authorList>
    </citation>
    <scope>NUCLEOTIDE SEQUENCE [LARGE SCALE GENOMIC DNA]</scope>
    <source>
        <strain evidence="1 2">CECT 5294</strain>
    </source>
</reference>
<proteinExistence type="predicted"/>
<accession>A0A0P1EYU3</accession>
<sequence>MSYPKNEKGFAITLEDLLQDIASADDTAQTISEANGEHRSNIKGILDERGYHKKAFADFRAMHAMSDEKFADYWRTMSACYEAYKIEAESRISDLLDRKGAESSGMEADMGVN</sequence>
<dbReference type="AlphaFoldDB" id="A0A0P1EYU3"/>